<dbReference type="AlphaFoldDB" id="A0A0E9SRY2"/>
<proteinExistence type="predicted"/>
<name>A0A0E9SRY2_ANGAN</name>
<protein>
    <submittedName>
        <fullName evidence="1">Uncharacterized protein</fullName>
    </submittedName>
</protein>
<organism evidence="1">
    <name type="scientific">Anguilla anguilla</name>
    <name type="common">European freshwater eel</name>
    <name type="synonym">Muraena anguilla</name>
    <dbReference type="NCBI Taxonomy" id="7936"/>
    <lineage>
        <taxon>Eukaryota</taxon>
        <taxon>Metazoa</taxon>
        <taxon>Chordata</taxon>
        <taxon>Craniata</taxon>
        <taxon>Vertebrata</taxon>
        <taxon>Euteleostomi</taxon>
        <taxon>Actinopterygii</taxon>
        <taxon>Neopterygii</taxon>
        <taxon>Teleostei</taxon>
        <taxon>Anguilliformes</taxon>
        <taxon>Anguillidae</taxon>
        <taxon>Anguilla</taxon>
    </lineage>
</organism>
<reference evidence="1" key="1">
    <citation type="submission" date="2014-11" db="EMBL/GenBank/DDBJ databases">
        <authorList>
            <person name="Amaro Gonzalez C."/>
        </authorList>
    </citation>
    <scope>NUCLEOTIDE SEQUENCE</scope>
</reference>
<reference evidence="1" key="2">
    <citation type="journal article" date="2015" name="Fish Shellfish Immunol.">
        <title>Early steps in the European eel (Anguilla anguilla)-Vibrio vulnificus interaction in the gills: Role of the RtxA13 toxin.</title>
        <authorList>
            <person name="Callol A."/>
            <person name="Pajuelo D."/>
            <person name="Ebbesson L."/>
            <person name="Teles M."/>
            <person name="MacKenzie S."/>
            <person name="Amaro C."/>
        </authorList>
    </citation>
    <scope>NUCLEOTIDE SEQUENCE</scope>
</reference>
<sequence>MISFMTDSLEETCRNVWTYKCNPVVMFLTLRTLMRQMLLRDRAKVYRI</sequence>
<accession>A0A0E9SRY2</accession>
<evidence type="ECO:0000313" key="1">
    <source>
        <dbReference type="EMBL" id="JAH44076.1"/>
    </source>
</evidence>
<dbReference type="EMBL" id="GBXM01064501">
    <property type="protein sequence ID" value="JAH44076.1"/>
    <property type="molecule type" value="Transcribed_RNA"/>
</dbReference>